<organism evidence="3 4">
    <name type="scientific">Furculomyces boomerangus</name>
    <dbReference type="NCBI Taxonomy" id="61424"/>
    <lineage>
        <taxon>Eukaryota</taxon>
        <taxon>Fungi</taxon>
        <taxon>Fungi incertae sedis</taxon>
        <taxon>Zoopagomycota</taxon>
        <taxon>Kickxellomycotina</taxon>
        <taxon>Harpellomycetes</taxon>
        <taxon>Harpellales</taxon>
        <taxon>Harpellaceae</taxon>
        <taxon>Furculomyces</taxon>
    </lineage>
</organism>
<accession>A0A2T9Y8D6</accession>
<dbReference type="AlphaFoldDB" id="A0A2T9Y8D6"/>
<dbReference type="PANTHER" id="PTHR43795">
    <property type="entry name" value="BIFUNCTIONAL ASPARTATE AMINOTRANSFERASE AND GLUTAMATE/ASPARTATE-PREPHENATE AMINOTRANSFERASE-RELATED"/>
    <property type="match status" value="1"/>
</dbReference>
<dbReference type="InterPro" id="IPR050478">
    <property type="entry name" value="Ethylene_sulfur-biosynth"/>
</dbReference>
<dbReference type="InterPro" id="IPR015422">
    <property type="entry name" value="PyrdxlP-dep_Trfase_small"/>
</dbReference>
<evidence type="ECO:0000259" key="2">
    <source>
        <dbReference type="Pfam" id="PF00155"/>
    </source>
</evidence>
<dbReference type="InterPro" id="IPR015424">
    <property type="entry name" value="PyrdxlP-dep_Trfase"/>
</dbReference>
<dbReference type="InterPro" id="IPR015421">
    <property type="entry name" value="PyrdxlP-dep_Trfase_major"/>
</dbReference>
<dbReference type="CDD" id="cd00609">
    <property type="entry name" value="AAT_like"/>
    <property type="match status" value="1"/>
</dbReference>
<dbReference type="GO" id="GO:0030170">
    <property type="term" value="F:pyridoxal phosphate binding"/>
    <property type="evidence" value="ECO:0007669"/>
    <property type="project" value="InterPro"/>
</dbReference>
<proteinExistence type="predicted"/>
<dbReference type="SUPFAM" id="SSF53383">
    <property type="entry name" value="PLP-dependent transferases"/>
    <property type="match status" value="1"/>
</dbReference>
<dbReference type="EMBL" id="MBFT01000608">
    <property type="protein sequence ID" value="PVU88601.1"/>
    <property type="molecule type" value="Genomic_DNA"/>
</dbReference>
<sequence length="469" mass="53710">MFDRKLLSKVAQSNVTDDMTVTETYNLAINEPYDKETNPNGVLNLGVAVNKLQEDIMLEKLNSINQVTRKDLEYGDHTGSIELRTQIANTVNRHFNVHENVNPNDIVVVNGCTAGIDVIASVICDPGDAVLVSTPYYYSLEEDVNLRVKAVLVSVPIPIDETQEKSQVKYYEEKFNELESKGIKTKMIILCNPHNPLGKNYSREALESILEFANKHKIFVLMDEIYALSVYRGKTVEDIENIRQTSKNTFSDTENNDDVLYPFISVLSFDNLDQIIDPSLVIVIHGLSKDFCLNGFRLGWIISPWNKRFTQAAQNIGVFSYQAIFIQSMITKLLSDTQFIDSFINLVNKNLLENYTKTTQFLTENNIKYVPAQAGLFICVNLGNLLIKWKNKQLEKQFGNKYEKVLSIKQVTFEDEFNMWVDIVHNGRIYITSGFHIRAHEPGWARLIFAIPWEQLKLGLERLIEFVEK</sequence>
<dbReference type="STRING" id="61424.A0A2T9Y8D6"/>
<dbReference type="Proteomes" id="UP000245699">
    <property type="component" value="Unassembled WGS sequence"/>
</dbReference>
<evidence type="ECO:0000313" key="4">
    <source>
        <dbReference type="Proteomes" id="UP000245699"/>
    </source>
</evidence>
<dbReference type="GO" id="GO:0006520">
    <property type="term" value="P:amino acid metabolic process"/>
    <property type="evidence" value="ECO:0007669"/>
    <property type="project" value="TreeGrafter"/>
</dbReference>
<keyword evidence="1" id="KW-0663">Pyridoxal phosphate</keyword>
<dbReference type="Pfam" id="PF00155">
    <property type="entry name" value="Aminotran_1_2"/>
    <property type="match status" value="1"/>
</dbReference>
<dbReference type="Gene3D" id="3.40.640.10">
    <property type="entry name" value="Type I PLP-dependent aspartate aminotransferase-like (Major domain)"/>
    <property type="match status" value="1"/>
</dbReference>
<dbReference type="InterPro" id="IPR004839">
    <property type="entry name" value="Aminotransferase_I/II_large"/>
</dbReference>
<dbReference type="PRINTS" id="PR00753">
    <property type="entry name" value="ACCSYNTHASE"/>
</dbReference>
<dbReference type="PANTHER" id="PTHR43795:SF39">
    <property type="entry name" value="AMINOTRANSFERASE CLASS I_CLASSII DOMAIN-CONTAINING PROTEIN"/>
    <property type="match status" value="1"/>
</dbReference>
<comment type="caution">
    <text evidence="3">The sequence shown here is derived from an EMBL/GenBank/DDBJ whole genome shotgun (WGS) entry which is preliminary data.</text>
</comment>
<reference evidence="3 4" key="1">
    <citation type="journal article" date="2018" name="MBio">
        <title>Comparative Genomics Reveals the Core Gene Toolbox for the Fungus-Insect Symbiosis.</title>
        <authorList>
            <person name="Wang Y."/>
            <person name="Stata M."/>
            <person name="Wang W."/>
            <person name="Stajich J.E."/>
            <person name="White M.M."/>
            <person name="Moncalvo J.M."/>
        </authorList>
    </citation>
    <scope>NUCLEOTIDE SEQUENCE [LARGE SCALE GENOMIC DNA]</scope>
    <source>
        <strain evidence="3 4">AUS-77-4</strain>
    </source>
</reference>
<name>A0A2T9Y8D6_9FUNG</name>
<feature type="domain" description="Aminotransferase class I/classII large" evidence="2">
    <location>
        <begin position="43"/>
        <end position="463"/>
    </location>
</feature>
<keyword evidence="4" id="KW-1185">Reference proteome</keyword>
<dbReference type="OrthoDB" id="7042322at2759"/>
<protein>
    <recommendedName>
        <fullName evidence="2">Aminotransferase class I/classII large domain-containing protein</fullName>
    </recommendedName>
</protein>
<gene>
    <name evidence="3" type="ORF">BB559_005501</name>
</gene>
<evidence type="ECO:0000313" key="3">
    <source>
        <dbReference type="EMBL" id="PVU88601.1"/>
    </source>
</evidence>
<dbReference type="Gene3D" id="3.90.1150.10">
    <property type="entry name" value="Aspartate Aminotransferase, domain 1"/>
    <property type="match status" value="1"/>
</dbReference>
<evidence type="ECO:0000256" key="1">
    <source>
        <dbReference type="ARBA" id="ARBA00022898"/>
    </source>
</evidence>
<dbReference type="GO" id="GO:0008483">
    <property type="term" value="F:transaminase activity"/>
    <property type="evidence" value="ECO:0007669"/>
    <property type="project" value="TreeGrafter"/>
</dbReference>